<keyword evidence="4" id="KW-0732">Signal</keyword>
<keyword evidence="9" id="KW-0472">Membrane</keyword>
<evidence type="ECO:0000256" key="8">
    <source>
        <dbReference type="ARBA" id="ARBA00023224"/>
    </source>
</evidence>
<organism evidence="11 12">
    <name type="scientific">Priapulus caudatus</name>
    <name type="common">Priapulid worm</name>
    <dbReference type="NCBI Taxonomy" id="37621"/>
    <lineage>
        <taxon>Eukaryota</taxon>
        <taxon>Metazoa</taxon>
        <taxon>Ecdysozoa</taxon>
        <taxon>Scalidophora</taxon>
        <taxon>Priapulida</taxon>
        <taxon>Priapulimorpha</taxon>
        <taxon>Priapulimorphida</taxon>
        <taxon>Priapulidae</taxon>
        <taxon>Priapulus</taxon>
    </lineage>
</organism>
<comment type="subcellular location">
    <subcellularLocation>
        <location evidence="1">Cell membrane</location>
        <topology evidence="1">Multi-pass membrane protein</topology>
    </subcellularLocation>
</comment>
<sequence length="169" mass="18795">MPEDAGVADPYFDCDGYVNDCRSSPTRVPFFGQELPEDRSGVQGSGHRRCKTGHCWTFDSRAPMTFPTLANAFKGTDRCDQQTTQCEFVPGRRFGRGGYKCICKQGYEYPFYDPTTFYDGDVMEVEYEKTVKGLPNRFEQLTCRIGGAGAAHASVVATALLLLVATWGR</sequence>
<evidence type="ECO:0000256" key="6">
    <source>
        <dbReference type="ARBA" id="ARBA00023170"/>
    </source>
</evidence>
<evidence type="ECO:0000256" key="5">
    <source>
        <dbReference type="ARBA" id="ARBA00023040"/>
    </source>
</evidence>
<comment type="similarity">
    <text evidence="2">Belongs to the G-protein coupled receptor 3 family.</text>
</comment>
<evidence type="ECO:0000256" key="4">
    <source>
        <dbReference type="ARBA" id="ARBA00022729"/>
    </source>
</evidence>
<accession>A0ABM1EWR6</accession>
<evidence type="ECO:0000259" key="10">
    <source>
        <dbReference type="Pfam" id="PF22572"/>
    </source>
</evidence>
<evidence type="ECO:0000256" key="1">
    <source>
        <dbReference type="ARBA" id="ARBA00004651"/>
    </source>
</evidence>
<dbReference type="PANTHER" id="PTHR32546:SF26">
    <property type="entry name" value="SMOG, ISOFORM D"/>
    <property type="match status" value="1"/>
</dbReference>
<feature type="domain" description="GPR158/179 extracellular" evidence="10">
    <location>
        <begin position="65"/>
        <end position="107"/>
    </location>
</feature>
<feature type="transmembrane region" description="Helical" evidence="9">
    <location>
        <begin position="145"/>
        <end position="167"/>
    </location>
</feature>
<name>A0ABM1EWR6_PRICU</name>
<dbReference type="Proteomes" id="UP000695022">
    <property type="component" value="Unplaced"/>
</dbReference>
<reference evidence="12" key="1">
    <citation type="submission" date="2025-08" db="UniProtKB">
        <authorList>
            <consortium name="RefSeq"/>
        </authorList>
    </citation>
    <scope>IDENTIFICATION</scope>
</reference>
<proteinExistence type="inferred from homology"/>
<dbReference type="InterPro" id="IPR054714">
    <property type="entry name" value="GPR158_179_extracellular"/>
</dbReference>
<protein>
    <submittedName>
        <fullName evidence="12">Uncharacterized protein LOC106816523</fullName>
    </submittedName>
</protein>
<keyword evidence="3" id="KW-1003">Cell membrane</keyword>
<dbReference type="InterPro" id="IPR043458">
    <property type="entry name" value="GPR158/179"/>
</dbReference>
<keyword evidence="6" id="KW-0675">Receptor</keyword>
<keyword evidence="7" id="KW-0325">Glycoprotein</keyword>
<dbReference type="PANTHER" id="PTHR32546">
    <property type="entry name" value="G-PROTEIN COUPLED RECEPTOR 158-RELATED"/>
    <property type="match status" value="1"/>
</dbReference>
<dbReference type="Pfam" id="PF22572">
    <property type="entry name" value="GPR158_179_EC"/>
    <property type="match status" value="1"/>
</dbReference>
<dbReference type="GeneID" id="106816523"/>
<keyword evidence="11" id="KW-1185">Reference proteome</keyword>
<evidence type="ECO:0000313" key="11">
    <source>
        <dbReference type="Proteomes" id="UP000695022"/>
    </source>
</evidence>
<evidence type="ECO:0000256" key="7">
    <source>
        <dbReference type="ARBA" id="ARBA00023180"/>
    </source>
</evidence>
<keyword evidence="8" id="KW-0807">Transducer</keyword>
<dbReference type="RefSeq" id="XP_014676637.1">
    <property type="nucleotide sequence ID" value="XM_014821151.1"/>
</dbReference>
<evidence type="ECO:0000313" key="12">
    <source>
        <dbReference type="RefSeq" id="XP_014676637.1"/>
    </source>
</evidence>
<keyword evidence="5" id="KW-0297">G-protein coupled receptor</keyword>
<keyword evidence="9" id="KW-1133">Transmembrane helix</keyword>
<evidence type="ECO:0000256" key="9">
    <source>
        <dbReference type="SAM" id="Phobius"/>
    </source>
</evidence>
<evidence type="ECO:0000256" key="3">
    <source>
        <dbReference type="ARBA" id="ARBA00022475"/>
    </source>
</evidence>
<evidence type="ECO:0000256" key="2">
    <source>
        <dbReference type="ARBA" id="ARBA00007242"/>
    </source>
</evidence>
<gene>
    <name evidence="12" type="primary">LOC106816523</name>
</gene>
<keyword evidence="9" id="KW-0812">Transmembrane</keyword>